<keyword evidence="2 3" id="KW-0450">Lipoyl</keyword>
<organism evidence="6 7">
    <name type="scientific">Haliangium ochraceum (strain DSM 14365 / JCM 11303 / SMP-2)</name>
    <dbReference type="NCBI Taxonomy" id="502025"/>
    <lineage>
        <taxon>Bacteria</taxon>
        <taxon>Pseudomonadati</taxon>
        <taxon>Myxococcota</taxon>
        <taxon>Polyangia</taxon>
        <taxon>Haliangiales</taxon>
        <taxon>Kofleriaceae</taxon>
        <taxon>Haliangium</taxon>
    </lineage>
</organism>
<dbReference type="eggNOG" id="COG0509">
    <property type="taxonomic scope" value="Bacteria"/>
</dbReference>
<dbReference type="InterPro" id="IPR003016">
    <property type="entry name" value="2-oxoA_DH_lipoyl-BS"/>
</dbReference>
<dbReference type="STRING" id="502025.Hoch_3298"/>
<protein>
    <recommendedName>
        <fullName evidence="3">Glycine cleavage system H protein</fullName>
    </recommendedName>
</protein>
<dbReference type="Gene3D" id="2.40.50.100">
    <property type="match status" value="1"/>
</dbReference>
<dbReference type="Proteomes" id="UP000001880">
    <property type="component" value="Chromosome"/>
</dbReference>
<reference evidence="6 7" key="1">
    <citation type="journal article" date="2010" name="Stand. Genomic Sci.">
        <title>Complete genome sequence of Haliangium ochraceum type strain (SMP-2).</title>
        <authorList>
            <consortium name="US DOE Joint Genome Institute (JGI-PGF)"/>
            <person name="Ivanova N."/>
            <person name="Daum C."/>
            <person name="Lang E."/>
            <person name="Abt B."/>
            <person name="Kopitz M."/>
            <person name="Saunders E."/>
            <person name="Lapidus A."/>
            <person name="Lucas S."/>
            <person name="Glavina Del Rio T."/>
            <person name="Nolan M."/>
            <person name="Tice H."/>
            <person name="Copeland A."/>
            <person name="Cheng J.F."/>
            <person name="Chen F."/>
            <person name="Bruce D."/>
            <person name="Goodwin L."/>
            <person name="Pitluck S."/>
            <person name="Mavromatis K."/>
            <person name="Pati A."/>
            <person name="Mikhailova N."/>
            <person name="Chen A."/>
            <person name="Palaniappan K."/>
            <person name="Land M."/>
            <person name="Hauser L."/>
            <person name="Chang Y.J."/>
            <person name="Jeffries C.D."/>
            <person name="Detter J.C."/>
            <person name="Brettin T."/>
            <person name="Rohde M."/>
            <person name="Goker M."/>
            <person name="Bristow J."/>
            <person name="Markowitz V."/>
            <person name="Eisen J.A."/>
            <person name="Hugenholtz P."/>
            <person name="Kyrpides N.C."/>
            <person name="Klenk H.P."/>
        </authorList>
    </citation>
    <scope>NUCLEOTIDE SEQUENCE [LARGE SCALE GENOMIC DNA]</scope>
    <source>
        <strain evidence="7">DSM 14365 / CIP 107738 / JCM 11303 / AJ 13395 / SMP-2</strain>
    </source>
</reference>
<keyword evidence="7" id="KW-1185">Reference proteome</keyword>
<dbReference type="PROSITE" id="PS50968">
    <property type="entry name" value="BIOTINYL_LIPOYL"/>
    <property type="match status" value="1"/>
</dbReference>
<dbReference type="GO" id="GO:0005829">
    <property type="term" value="C:cytosol"/>
    <property type="evidence" value="ECO:0007669"/>
    <property type="project" value="TreeGrafter"/>
</dbReference>
<evidence type="ECO:0000256" key="2">
    <source>
        <dbReference type="ARBA" id="ARBA00022823"/>
    </source>
</evidence>
<dbReference type="Pfam" id="PF01597">
    <property type="entry name" value="GCV_H"/>
    <property type="match status" value="1"/>
</dbReference>
<evidence type="ECO:0000313" key="7">
    <source>
        <dbReference type="Proteomes" id="UP000001880"/>
    </source>
</evidence>
<proteinExistence type="inferred from homology"/>
<dbReference type="CDD" id="cd06848">
    <property type="entry name" value="GCS_H"/>
    <property type="match status" value="1"/>
</dbReference>
<evidence type="ECO:0000259" key="5">
    <source>
        <dbReference type="PROSITE" id="PS50968"/>
    </source>
</evidence>
<evidence type="ECO:0000256" key="4">
    <source>
        <dbReference type="PIRSR" id="PIRSR617453-50"/>
    </source>
</evidence>
<sequence length="129" mass="13979">MSYPKDLKYTKEHEWVRVEGDVATVGITDFAVKQLGDIVALDMPEEGDKIAVGDSLGSIESVKAVADLYAPVSGTVAAINQTLNDSPEYVNDDPHDEGWIVQITMSEAAELDELMDAEAYAAFVLEEEG</sequence>
<feature type="modified residue" description="N6-lipoyllysine" evidence="3 4">
    <location>
        <position position="63"/>
    </location>
</feature>
<dbReference type="InterPro" id="IPR002930">
    <property type="entry name" value="GCV_H"/>
</dbReference>
<dbReference type="PANTHER" id="PTHR11715:SF3">
    <property type="entry name" value="GLYCINE CLEAVAGE SYSTEM H PROTEIN-RELATED"/>
    <property type="match status" value="1"/>
</dbReference>
<dbReference type="GO" id="GO:0005960">
    <property type="term" value="C:glycine cleavage complex"/>
    <property type="evidence" value="ECO:0007669"/>
    <property type="project" value="InterPro"/>
</dbReference>
<dbReference type="NCBIfam" id="NF002270">
    <property type="entry name" value="PRK01202.1"/>
    <property type="match status" value="1"/>
</dbReference>
<dbReference type="InterPro" id="IPR033753">
    <property type="entry name" value="GCV_H/Fam206"/>
</dbReference>
<dbReference type="PROSITE" id="PS00189">
    <property type="entry name" value="LIPOYL"/>
    <property type="match status" value="1"/>
</dbReference>
<dbReference type="KEGG" id="hoh:Hoch_3298"/>
<dbReference type="AlphaFoldDB" id="D0LTV6"/>
<comment type="subunit">
    <text evidence="3">The glycine cleavage system is composed of four proteins: P, T, L and H.</text>
</comment>
<comment type="cofactor">
    <cofactor evidence="3">
        <name>(R)-lipoate</name>
        <dbReference type="ChEBI" id="CHEBI:83088"/>
    </cofactor>
    <text evidence="3">Binds 1 lipoyl cofactor covalently.</text>
</comment>
<dbReference type="InterPro" id="IPR011053">
    <property type="entry name" value="Single_hybrid_motif"/>
</dbReference>
<dbReference type="PANTHER" id="PTHR11715">
    <property type="entry name" value="GLYCINE CLEAVAGE SYSTEM H PROTEIN"/>
    <property type="match status" value="1"/>
</dbReference>
<dbReference type="RefSeq" id="WP_012828400.1">
    <property type="nucleotide sequence ID" value="NC_013440.1"/>
</dbReference>
<comment type="similarity">
    <text evidence="1 3">Belongs to the GcvH family.</text>
</comment>
<dbReference type="HOGENOM" id="CLU_097408_2_0_7"/>
<evidence type="ECO:0000256" key="3">
    <source>
        <dbReference type="HAMAP-Rule" id="MF_00272"/>
    </source>
</evidence>
<dbReference type="InterPro" id="IPR017453">
    <property type="entry name" value="GCV_H_sub"/>
</dbReference>
<evidence type="ECO:0000256" key="1">
    <source>
        <dbReference type="ARBA" id="ARBA00009249"/>
    </source>
</evidence>
<name>D0LTV6_HALO1</name>
<dbReference type="GO" id="GO:0009249">
    <property type="term" value="P:protein lipoylation"/>
    <property type="evidence" value="ECO:0007669"/>
    <property type="project" value="TreeGrafter"/>
</dbReference>
<accession>D0LTV6</accession>
<dbReference type="SUPFAM" id="SSF51230">
    <property type="entry name" value="Single hybrid motif"/>
    <property type="match status" value="1"/>
</dbReference>
<comment type="function">
    <text evidence="3">The glycine cleavage system catalyzes the degradation of glycine. The H protein shuttles the methylamine group of glycine from the P protein to the T protein.</text>
</comment>
<dbReference type="HAMAP" id="MF_00272">
    <property type="entry name" value="GcvH"/>
    <property type="match status" value="1"/>
</dbReference>
<evidence type="ECO:0000313" key="6">
    <source>
        <dbReference type="EMBL" id="ACY15800.1"/>
    </source>
</evidence>
<feature type="domain" description="Lipoyl-binding" evidence="5">
    <location>
        <begin position="22"/>
        <end position="104"/>
    </location>
</feature>
<gene>
    <name evidence="3" type="primary">gcvH</name>
    <name evidence="6" type="ordered locus">Hoch_3298</name>
</gene>
<dbReference type="NCBIfam" id="TIGR00527">
    <property type="entry name" value="gcvH"/>
    <property type="match status" value="1"/>
</dbReference>
<dbReference type="GO" id="GO:0019464">
    <property type="term" value="P:glycine decarboxylation via glycine cleavage system"/>
    <property type="evidence" value="ECO:0007669"/>
    <property type="project" value="UniProtKB-UniRule"/>
</dbReference>
<dbReference type="EMBL" id="CP001804">
    <property type="protein sequence ID" value="ACY15800.1"/>
    <property type="molecule type" value="Genomic_DNA"/>
</dbReference>
<dbReference type="OrthoDB" id="9796712at2"/>
<dbReference type="InterPro" id="IPR000089">
    <property type="entry name" value="Biotin_lipoyl"/>
</dbReference>